<evidence type="ECO:0000313" key="1">
    <source>
        <dbReference type="EMBL" id="KAF0751309.1"/>
    </source>
</evidence>
<comment type="caution">
    <text evidence="1">The sequence shown here is derived from an EMBL/GenBank/DDBJ whole genome shotgun (WGS) entry which is preliminary data.</text>
</comment>
<reference evidence="1 2" key="1">
    <citation type="submission" date="2019-08" db="EMBL/GenBank/DDBJ databases">
        <title>Whole genome of Aphis craccivora.</title>
        <authorList>
            <person name="Voronova N.V."/>
            <person name="Shulinski R.S."/>
            <person name="Bandarenka Y.V."/>
            <person name="Zhorov D.G."/>
            <person name="Warner D."/>
        </authorList>
    </citation>
    <scope>NUCLEOTIDE SEQUENCE [LARGE SCALE GENOMIC DNA]</scope>
    <source>
        <strain evidence="1">180601</strain>
        <tissue evidence="1">Whole Body</tissue>
    </source>
</reference>
<dbReference type="Proteomes" id="UP000478052">
    <property type="component" value="Unassembled WGS sequence"/>
</dbReference>
<organism evidence="1 2">
    <name type="scientific">Aphis craccivora</name>
    <name type="common">Cowpea aphid</name>
    <dbReference type="NCBI Taxonomy" id="307492"/>
    <lineage>
        <taxon>Eukaryota</taxon>
        <taxon>Metazoa</taxon>
        <taxon>Ecdysozoa</taxon>
        <taxon>Arthropoda</taxon>
        <taxon>Hexapoda</taxon>
        <taxon>Insecta</taxon>
        <taxon>Pterygota</taxon>
        <taxon>Neoptera</taxon>
        <taxon>Paraneoptera</taxon>
        <taxon>Hemiptera</taxon>
        <taxon>Sternorrhyncha</taxon>
        <taxon>Aphidomorpha</taxon>
        <taxon>Aphidoidea</taxon>
        <taxon>Aphididae</taxon>
        <taxon>Aphidini</taxon>
        <taxon>Aphis</taxon>
        <taxon>Aphis</taxon>
    </lineage>
</organism>
<protein>
    <submittedName>
        <fullName evidence="1">Uncharacterized protein</fullName>
    </submittedName>
</protein>
<keyword evidence="2" id="KW-1185">Reference proteome</keyword>
<proteinExistence type="predicted"/>
<sequence>MITNTDVTVGHNKKLIPKFRGPYIIKKVLDRDRYVVSDIDGFRHETAV</sequence>
<dbReference type="AlphaFoldDB" id="A0A6G0Y8N7"/>
<evidence type="ECO:0000313" key="2">
    <source>
        <dbReference type="Proteomes" id="UP000478052"/>
    </source>
</evidence>
<accession>A0A6G0Y8N7</accession>
<name>A0A6G0Y8N7_APHCR</name>
<dbReference type="OrthoDB" id="6612741at2759"/>
<gene>
    <name evidence="1" type="ORF">FWK35_00030761</name>
</gene>
<dbReference type="EMBL" id="VUJU01005411">
    <property type="protein sequence ID" value="KAF0751309.1"/>
    <property type="molecule type" value="Genomic_DNA"/>
</dbReference>